<keyword evidence="1" id="KW-1133">Transmembrane helix</keyword>
<dbReference type="EMBL" id="WELI01000001">
    <property type="protein sequence ID" value="KAB7733079.1"/>
    <property type="molecule type" value="Genomic_DNA"/>
</dbReference>
<dbReference type="Proteomes" id="UP000488299">
    <property type="component" value="Unassembled WGS sequence"/>
</dbReference>
<feature type="transmembrane region" description="Helical" evidence="1">
    <location>
        <begin position="248"/>
        <end position="269"/>
    </location>
</feature>
<evidence type="ECO:0000313" key="3">
    <source>
        <dbReference type="Proteomes" id="UP000488299"/>
    </source>
</evidence>
<dbReference type="PANTHER" id="PTHR34289">
    <property type="entry name" value="PROTEIN, PUTATIVE (DUF819)-RELATED"/>
    <property type="match status" value="1"/>
</dbReference>
<evidence type="ECO:0000313" key="2">
    <source>
        <dbReference type="EMBL" id="KAB7733079.1"/>
    </source>
</evidence>
<feature type="transmembrane region" description="Helical" evidence="1">
    <location>
        <begin position="403"/>
        <end position="426"/>
    </location>
</feature>
<sequence>MFCIRVCPVYFDFRICSLLCCMITNDAVVLGILLVILAFVFQTSDSSRPFWQRFYAYVPATLLCYFLPSLLNTTGLVDGTNANLYPVVSKFLLPASLVLFTLSVDFGAFRRLGRALVQLFAASAISVMLGGPLTVWLLGQLAPDLVGGTGPEAVWRGMATMAGTWIGGGANQTALKEVFLPSDRLFSAFVTVDIFVANIWLALLLYGASRSAALDRWLRADASAVEDVKQRVIEQAEAGRRNPSVTDLITIVAVGFGATAVAHAVADWVAPHIDANYPALKQFSLNAPFFWIVGVATALGIGLSFTRARSLEGAGASKVATVFLYIMIATIGLKADVLAITEQPGLILVGVIWMLFHALIMVLVCRLLRAPYFFLAVGSMSCIGGPATAPIVAAAFHPALAPVGVLMAIMGYAVGTYMGYICGILMQLVSP</sequence>
<feature type="transmembrane region" description="Helical" evidence="1">
    <location>
        <begin position="289"/>
        <end position="308"/>
    </location>
</feature>
<name>A0A7J5U5F5_9BACT</name>
<protein>
    <submittedName>
        <fullName evidence="2">DUF819 family protein</fullName>
    </submittedName>
</protein>
<feature type="transmembrane region" description="Helical" evidence="1">
    <location>
        <begin position="185"/>
        <end position="206"/>
    </location>
</feature>
<feature type="transmembrane region" description="Helical" evidence="1">
    <location>
        <begin position="346"/>
        <end position="365"/>
    </location>
</feature>
<dbReference type="InterPro" id="IPR008537">
    <property type="entry name" value="DUF819"/>
</dbReference>
<keyword evidence="3" id="KW-1185">Reference proteome</keyword>
<feature type="transmembrane region" description="Helical" evidence="1">
    <location>
        <begin position="91"/>
        <end position="109"/>
    </location>
</feature>
<keyword evidence="1" id="KW-0472">Membrane</keyword>
<organism evidence="2 3">
    <name type="scientific">Rudanella paleaurantiibacter</name>
    <dbReference type="NCBI Taxonomy" id="2614655"/>
    <lineage>
        <taxon>Bacteria</taxon>
        <taxon>Pseudomonadati</taxon>
        <taxon>Bacteroidota</taxon>
        <taxon>Cytophagia</taxon>
        <taxon>Cytophagales</taxon>
        <taxon>Cytophagaceae</taxon>
        <taxon>Rudanella</taxon>
    </lineage>
</organism>
<evidence type="ECO:0000256" key="1">
    <source>
        <dbReference type="SAM" id="Phobius"/>
    </source>
</evidence>
<feature type="transmembrane region" description="Helical" evidence="1">
    <location>
        <begin position="372"/>
        <end position="397"/>
    </location>
</feature>
<dbReference type="PANTHER" id="PTHR34289:SF8">
    <property type="entry name" value="DUF819 DOMAIN-CONTAINING PROTEIN"/>
    <property type="match status" value="1"/>
</dbReference>
<feature type="transmembrane region" description="Helical" evidence="1">
    <location>
        <begin position="15"/>
        <end position="42"/>
    </location>
</feature>
<reference evidence="2 3" key="1">
    <citation type="submission" date="2019-10" db="EMBL/GenBank/DDBJ databases">
        <title>Rudanella paleaurantiibacter sp. nov., isolated from sludge.</title>
        <authorList>
            <person name="Xu S.Q."/>
        </authorList>
    </citation>
    <scope>NUCLEOTIDE SEQUENCE [LARGE SCALE GENOMIC DNA]</scope>
    <source>
        <strain evidence="2 3">HX-22-17</strain>
    </source>
</reference>
<dbReference type="AlphaFoldDB" id="A0A7J5U5F5"/>
<proteinExistence type="predicted"/>
<accession>A0A7J5U5F5</accession>
<feature type="transmembrane region" description="Helical" evidence="1">
    <location>
        <begin position="320"/>
        <end position="340"/>
    </location>
</feature>
<comment type="caution">
    <text evidence="2">The sequence shown here is derived from an EMBL/GenBank/DDBJ whole genome shotgun (WGS) entry which is preliminary data.</text>
</comment>
<keyword evidence="1" id="KW-0812">Transmembrane</keyword>
<feature type="transmembrane region" description="Helical" evidence="1">
    <location>
        <begin position="54"/>
        <end position="71"/>
    </location>
</feature>
<dbReference type="Pfam" id="PF05684">
    <property type="entry name" value="DUF819"/>
    <property type="match status" value="1"/>
</dbReference>
<feature type="transmembrane region" description="Helical" evidence="1">
    <location>
        <begin position="116"/>
        <end position="138"/>
    </location>
</feature>
<gene>
    <name evidence="2" type="ORF">F5984_03840</name>
</gene>